<dbReference type="EMBL" id="RKMK01000050">
    <property type="protein sequence ID" value="RXG86149.1"/>
    <property type="molecule type" value="Genomic_DNA"/>
</dbReference>
<sequence>MLTTKPRGQYDVQEVARALIKNGQAAKGGHGDYASKLALSEARAALAREQTAALRMKNAVTRCEYAPLAVVQRQMEMVFAAFRGRILSIPGKFAAVCEMRSRAEVELVLREECCEALEELSQPYPGAGPGGYLKER</sequence>
<dbReference type="Proteomes" id="UP000290174">
    <property type="component" value="Unassembled WGS sequence"/>
</dbReference>
<organism evidence="1 2">
    <name type="scientific">Bradyrhizobium zhanjiangense</name>
    <dbReference type="NCBI Taxonomy" id="1325107"/>
    <lineage>
        <taxon>Bacteria</taxon>
        <taxon>Pseudomonadati</taxon>
        <taxon>Pseudomonadota</taxon>
        <taxon>Alphaproteobacteria</taxon>
        <taxon>Hyphomicrobiales</taxon>
        <taxon>Nitrobacteraceae</taxon>
        <taxon>Bradyrhizobium</taxon>
    </lineage>
</organism>
<reference evidence="1 2" key="1">
    <citation type="submission" date="2018-11" db="EMBL/GenBank/DDBJ databases">
        <title>Bradyrhizobium sp. nov., isolated from effective nodules of peanut in China.</title>
        <authorList>
            <person name="Li Y."/>
        </authorList>
    </citation>
    <scope>NUCLEOTIDE SEQUENCE [LARGE SCALE GENOMIC DNA]</scope>
    <source>
        <strain evidence="1 2">CCBAU 51770</strain>
    </source>
</reference>
<accession>A0A4Q0Q9K5</accession>
<evidence type="ECO:0000313" key="2">
    <source>
        <dbReference type="Proteomes" id="UP000290174"/>
    </source>
</evidence>
<comment type="caution">
    <text evidence="1">The sequence shown here is derived from an EMBL/GenBank/DDBJ whole genome shotgun (WGS) entry which is preliminary data.</text>
</comment>
<proteinExistence type="predicted"/>
<dbReference type="AlphaFoldDB" id="A0A4Q0Q9K5"/>
<protein>
    <submittedName>
        <fullName evidence="1">Uncharacterized protein</fullName>
    </submittedName>
</protein>
<name>A0A4Q0Q9K5_9BRAD</name>
<gene>
    <name evidence="1" type="ORF">EAS61_34065</name>
</gene>
<evidence type="ECO:0000313" key="1">
    <source>
        <dbReference type="EMBL" id="RXG86149.1"/>
    </source>
</evidence>